<dbReference type="EMBL" id="JACGWZ010000008">
    <property type="protein sequence ID" value="MBA8827582.1"/>
    <property type="molecule type" value="Genomic_DNA"/>
</dbReference>
<dbReference type="Proteomes" id="UP000569329">
    <property type="component" value="Unassembled WGS sequence"/>
</dbReference>
<dbReference type="InterPro" id="IPR047272">
    <property type="entry name" value="S49_SppA_C"/>
</dbReference>
<keyword evidence="3" id="KW-0378">Hydrolase</keyword>
<protein>
    <submittedName>
        <fullName evidence="6">Signal peptide peptidase SppA</fullName>
    </submittedName>
</protein>
<evidence type="ECO:0000313" key="6">
    <source>
        <dbReference type="EMBL" id="MBA8827582.1"/>
    </source>
</evidence>
<evidence type="ECO:0000313" key="7">
    <source>
        <dbReference type="Proteomes" id="UP000569329"/>
    </source>
</evidence>
<sequence>MSDSRTSKRNGSGVADVISDKLVSRLPSKLAERAERGPVVPVVKLSGVITPTPSPMGRPSISLQTVESALTRAFGHERLAGVALAINSPGGAATQSALVADRVRELARSKDVPVLAFCEDVAASGGYWLACAGDEIYAHSTSMVGSVGVVSAGFGLHGLLDRFGVERRVHTAGEAKMRLDPFSPEKEEDVRWLNSLQTEMHEQFAEWVRGRREGKLRGTEDELFSGEVYSGTRAKELGLVDGVGTLRGVVNERFPDAHIVPVEPRKPLLARLGLGTPAARGPGGAVLTALDALEQRTAWSRFGL</sequence>
<dbReference type="PANTHER" id="PTHR42987:SF8">
    <property type="entry name" value="PROTEINASE"/>
    <property type="match status" value="1"/>
</dbReference>
<dbReference type="InterPro" id="IPR002142">
    <property type="entry name" value="Peptidase_S49"/>
</dbReference>
<dbReference type="PANTHER" id="PTHR42987">
    <property type="entry name" value="PEPTIDASE S49"/>
    <property type="match status" value="1"/>
</dbReference>
<feature type="domain" description="Peptidase S49" evidence="5">
    <location>
        <begin position="108"/>
        <end position="252"/>
    </location>
</feature>
<reference evidence="6 7" key="1">
    <citation type="submission" date="2020-07" db="EMBL/GenBank/DDBJ databases">
        <title>Sequencing the genomes of 1000 actinobacteria strains.</title>
        <authorList>
            <person name="Klenk H.-P."/>
        </authorList>
    </citation>
    <scope>NUCLEOTIDE SEQUENCE [LARGE SCALE GENOMIC DNA]</scope>
    <source>
        <strain evidence="6 7">DSM 45975</strain>
    </source>
</reference>
<comment type="similarity">
    <text evidence="1">Belongs to the peptidase S49 family.</text>
</comment>
<evidence type="ECO:0000256" key="2">
    <source>
        <dbReference type="ARBA" id="ARBA00022670"/>
    </source>
</evidence>
<keyword evidence="7" id="KW-1185">Reference proteome</keyword>
<dbReference type="InterPro" id="IPR029045">
    <property type="entry name" value="ClpP/crotonase-like_dom_sf"/>
</dbReference>
<evidence type="ECO:0000256" key="1">
    <source>
        <dbReference type="ARBA" id="ARBA00008683"/>
    </source>
</evidence>
<dbReference type="InterPro" id="IPR001907">
    <property type="entry name" value="ClpP"/>
</dbReference>
<dbReference type="GO" id="GO:0004252">
    <property type="term" value="F:serine-type endopeptidase activity"/>
    <property type="evidence" value="ECO:0007669"/>
    <property type="project" value="InterPro"/>
</dbReference>
<keyword evidence="2" id="KW-0645">Protease</keyword>
<dbReference type="CDD" id="cd07023">
    <property type="entry name" value="S49_Sppa_N_C"/>
    <property type="match status" value="1"/>
</dbReference>
<dbReference type="Gene3D" id="6.20.330.10">
    <property type="match status" value="1"/>
</dbReference>
<comment type="caution">
    <text evidence="6">The sequence shown here is derived from an EMBL/GenBank/DDBJ whole genome shotgun (WGS) entry which is preliminary data.</text>
</comment>
<dbReference type="RefSeq" id="WP_182546736.1">
    <property type="nucleotide sequence ID" value="NZ_JACGWZ010000008.1"/>
</dbReference>
<proteinExistence type="inferred from homology"/>
<dbReference type="Gene3D" id="3.90.226.10">
    <property type="entry name" value="2-enoyl-CoA Hydratase, Chain A, domain 1"/>
    <property type="match status" value="1"/>
</dbReference>
<dbReference type="AlphaFoldDB" id="A0A839E056"/>
<dbReference type="Pfam" id="PF01343">
    <property type="entry name" value="Peptidase_S49"/>
    <property type="match status" value="1"/>
</dbReference>
<evidence type="ECO:0000259" key="5">
    <source>
        <dbReference type="Pfam" id="PF01343"/>
    </source>
</evidence>
<organism evidence="6 7">
    <name type="scientific">Halosaccharopolyspora lacisalsi</name>
    <dbReference type="NCBI Taxonomy" id="1000566"/>
    <lineage>
        <taxon>Bacteria</taxon>
        <taxon>Bacillati</taxon>
        <taxon>Actinomycetota</taxon>
        <taxon>Actinomycetes</taxon>
        <taxon>Pseudonocardiales</taxon>
        <taxon>Pseudonocardiaceae</taxon>
        <taxon>Halosaccharopolyspora</taxon>
    </lineage>
</organism>
<evidence type="ECO:0000256" key="3">
    <source>
        <dbReference type="ARBA" id="ARBA00022801"/>
    </source>
</evidence>
<dbReference type="SUPFAM" id="SSF52096">
    <property type="entry name" value="ClpP/crotonase"/>
    <property type="match status" value="1"/>
</dbReference>
<dbReference type="PRINTS" id="PR00127">
    <property type="entry name" value="CLPPROTEASEP"/>
</dbReference>
<keyword evidence="4" id="KW-0720">Serine protease</keyword>
<accession>A0A839E056</accession>
<name>A0A839E056_9PSEU</name>
<dbReference type="GO" id="GO:0004176">
    <property type="term" value="F:ATP-dependent peptidase activity"/>
    <property type="evidence" value="ECO:0007669"/>
    <property type="project" value="InterPro"/>
</dbReference>
<gene>
    <name evidence="6" type="ORF">FHX42_004978</name>
</gene>
<dbReference type="GO" id="GO:0006508">
    <property type="term" value="P:proteolysis"/>
    <property type="evidence" value="ECO:0007669"/>
    <property type="project" value="UniProtKB-KW"/>
</dbReference>
<evidence type="ECO:0000256" key="4">
    <source>
        <dbReference type="ARBA" id="ARBA00022825"/>
    </source>
</evidence>